<dbReference type="PANTHER" id="PTHR20987:SF0">
    <property type="entry name" value="CHITIN-BINDING TYPE-2 DOMAIN-CONTAINING PROTEIN-RELATED"/>
    <property type="match status" value="1"/>
</dbReference>
<gene>
    <name evidence="2" type="ORF">FF38_02764</name>
</gene>
<sequence length="113" mass="12733">MKNLVIIVIFLAFANADIENTSFNGRPGCKTLGEVGLTFPNFFDSSRYWHCYAINNQAISERCPNQYGFQASIKSCVPYTVWRWEEPIMPPSCPDFEQECIAGSSLIVGNNKI</sequence>
<accession>A0A0L0CQ46</accession>
<keyword evidence="3" id="KW-1185">Reference proteome</keyword>
<dbReference type="AlphaFoldDB" id="A0A0L0CQ46"/>
<organism evidence="2 3">
    <name type="scientific">Lucilia cuprina</name>
    <name type="common">Green bottle fly</name>
    <name type="synonym">Australian sheep blowfly</name>
    <dbReference type="NCBI Taxonomy" id="7375"/>
    <lineage>
        <taxon>Eukaryota</taxon>
        <taxon>Metazoa</taxon>
        <taxon>Ecdysozoa</taxon>
        <taxon>Arthropoda</taxon>
        <taxon>Hexapoda</taxon>
        <taxon>Insecta</taxon>
        <taxon>Pterygota</taxon>
        <taxon>Neoptera</taxon>
        <taxon>Endopterygota</taxon>
        <taxon>Diptera</taxon>
        <taxon>Brachycera</taxon>
        <taxon>Muscomorpha</taxon>
        <taxon>Oestroidea</taxon>
        <taxon>Calliphoridae</taxon>
        <taxon>Luciliinae</taxon>
        <taxon>Lucilia</taxon>
    </lineage>
</organism>
<dbReference type="Proteomes" id="UP000037069">
    <property type="component" value="Unassembled WGS sequence"/>
</dbReference>
<proteinExistence type="predicted"/>
<dbReference type="SUPFAM" id="SSF57625">
    <property type="entry name" value="Invertebrate chitin-binding proteins"/>
    <property type="match status" value="1"/>
</dbReference>
<keyword evidence="1" id="KW-0732">Signal</keyword>
<feature type="signal peptide" evidence="1">
    <location>
        <begin position="1"/>
        <end position="16"/>
    </location>
</feature>
<protein>
    <recommendedName>
        <fullName evidence="4">Chitin-binding type-2 domain-containing protein</fullName>
    </recommendedName>
</protein>
<dbReference type="OMA" id="CVRDNTN"/>
<comment type="caution">
    <text evidence="2">The sequence shown here is derived from an EMBL/GenBank/DDBJ whole genome shotgun (WGS) entry which is preliminary data.</text>
</comment>
<evidence type="ECO:0000256" key="1">
    <source>
        <dbReference type="SAM" id="SignalP"/>
    </source>
</evidence>
<name>A0A0L0CQ46_LUCCU</name>
<dbReference type="OrthoDB" id="7880675at2759"/>
<reference evidence="2 3" key="1">
    <citation type="journal article" date="2015" name="Nat. Commun.">
        <title>Lucilia cuprina genome unlocks parasitic fly biology to underpin future interventions.</title>
        <authorList>
            <person name="Anstead C.A."/>
            <person name="Korhonen P.K."/>
            <person name="Young N.D."/>
            <person name="Hall R.S."/>
            <person name="Jex A.R."/>
            <person name="Murali S.C."/>
            <person name="Hughes D.S."/>
            <person name="Lee S.F."/>
            <person name="Perry T."/>
            <person name="Stroehlein A.J."/>
            <person name="Ansell B.R."/>
            <person name="Breugelmans B."/>
            <person name="Hofmann A."/>
            <person name="Qu J."/>
            <person name="Dugan S."/>
            <person name="Lee S.L."/>
            <person name="Chao H."/>
            <person name="Dinh H."/>
            <person name="Han Y."/>
            <person name="Doddapaneni H.V."/>
            <person name="Worley K.C."/>
            <person name="Muzny D.M."/>
            <person name="Ioannidis P."/>
            <person name="Waterhouse R.M."/>
            <person name="Zdobnov E.M."/>
            <person name="James P.J."/>
            <person name="Bagnall N.H."/>
            <person name="Kotze A.C."/>
            <person name="Gibbs R.A."/>
            <person name="Richards S."/>
            <person name="Batterham P."/>
            <person name="Gasser R.B."/>
        </authorList>
    </citation>
    <scope>NUCLEOTIDE SEQUENCE [LARGE SCALE GENOMIC DNA]</scope>
    <source>
        <strain evidence="2 3">LS</strain>
        <tissue evidence="2">Full body</tissue>
    </source>
</reference>
<dbReference type="PANTHER" id="PTHR20987">
    <property type="entry name" value="CHITIN-BINDING TYPE-2 DOMAIN-CONTAINING PROTEIN-RELATED"/>
    <property type="match status" value="1"/>
</dbReference>
<feature type="chain" id="PRO_5005536672" description="Chitin-binding type-2 domain-containing protein" evidence="1">
    <location>
        <begin position="17"/>
        <end position="113"/>
    </location>
</feature>
<dbReference type="InterPro" id="IPR036508">
    <property type="entry name" value="Chitin-bd_dom_sf"/>
</dbReference>
<evidence type="ECO:0008006" key="4">
    <source>
        <dbReference type="Google" id="ProtNLM"/>
    </source>
</evidence>
<evidence type="ECO:0000313" key="3">
    <source>
        <dbReference type="Proteomes" id="UP000037069"/>
    </source>
</evidence>
<evidence type="ECO:0000313" key="2">
    <source>
        <dbReference type="EMBL" id="KNC34485.1"/>
    </source>
</evidence>
<dbReference type="GO" id="GO:0008061">
    <property type="term" value="F:chitin binding"/>
    <property type="evidence" value="ECO:0007669"/>
    <property type="project" value="InterPro"/>
</dbReference>
<dbReference type="EMBL" id="JRES01000062">
    <property type="protein sequence ID" value="KNC34485.1"/>
    <property type="molecule type" value="Genomic_DNA"/>
</dbReference>